<evidence type="ECO:0000256" key="2">
    <source>
        <dbReference type="ARBA" id="ARBA00022679"/>
    </source>
</evidence>
<dbReference type="STRING" id="1499967.U27_02844"/>
<organism evidence="6">
    <name type="scientific">Vecturithrix granuli</name>
    <dbReference type="NCBI Taxonomy" id="1499967"/>
    <lineage>
        <taxon>Bacteria</taxon>
        <taxon>Candidatus Moduliflexota</taxon>
        <taxon>Candidatus Vecturitrichia</taxon>
        <taxon>Candidatus Vecturitrichales</taxon>
        <taxon>Candidatus Vecturitrichaceae</taxon>
        <taxon>Candidatus Vecturithrix</taxon>
    </lineage>
</organism>
<dbReference type="Gene3D" id="3.40.1190.20">
    <property type="match status" value="1"/>
</dbReference>
<dbReference type="InterPro" id="IPR050306">
    <property type="entry name" value="PfkB_Carbo_kinase"/>
</dbReference>
<dbReference type="PROSITE" id="PS00584">
    <property type="entry name" value="PFKB_KINASES_2"/>
    <property type="match status" value="1"/>
</dbReference>
<dbReference type="Pfam" id="PF00294">
    <property type="entry name" value="PfkB"/>
    <property type="match status" value="1"/>
</dbReference>
<dbReference type="InterPro" id="IPR029056">
    <property type="entry name" value="Ribokinase-like"/>
</dbReference>
<gene>
    <name evidence="6" type="ORF">U27_02844</name>
</gene>
<keyword evidence="2" id="KW-0808">Transferase</keyword>
<keyword evidence="7" id="KW-1185">Reference proteome</keyword>
<dbReference type="Proteomes" id="UP000030661">
    <property type="component" value="Unassembled WGS sequence"/>
</dbReference>
<reference evidence="6" key="1">
    <citation type="journal article" date="2015" name="PeerJ">
        <title>First genomic representation of candidate bacterial phylum KSB3 points to enhanced environmental sensing as a trigger of wastewater bulking.</title>
        <authorList>
            <person name="Sekiguchi Y."/>
            <person name="Ohashi A."/>
            <person name="Parks D.H."/>
            <person name="Yamauchi T."/>
            <person name="Tyson G.W."/>
            <person name="Hugenholtz P."/>
        </authorList>
    </citation>
    <scope>NUCLEOTIDE SEQUENCE [LARGE SCALE GENOMIC DNA]</scope>
</reference>
<evidence type="ECO:0000256" key="1">
    <source>
        <dbReference type="ARBA" id="ARBA00010688"/>
    </source>
</evidence>
<dbReference type="SUPFAM" id="SSF53613">
    <property type="entry name" value="Ribokinase-like"/>
    <property type="match status" value="1"/>
</dbReference>
<dbReference type="PANTHER" id="PTHR43085">
    <property type="entry name" value="HEXOKINASE FAMILY MEMBER"/>
    <property type="match status" value="1"/>
</dbReference>
<sequence length="326" mass="36275">MQHATTVEVASFGEPLIGIYPPGGCSIADDVPLSKTWGGDTSNLALAICKLGHQSAYISRVGDDGFGQSFLKLWQDAGVNTSQVRVDQEHRTGLYFISYQAGKHVFTYYRQNSAACWISSEDIDWEFLREVKVLHLSGISQAISQQALAVSFDLLKFAKAHHILVSYDVNYRPPLWRPDIAKAIVKHTIEEYVDLLEITDEEMNVFGWGEQPENLCRYLARVPNLCAVKMGARGSYIRQGTRELRIEPCPIDVVDTVGAGDAFDAGVIAGMLEEMEFEQLGRFANAVAAFTCRDVGPLRAQPTKEDMQTFLETPRSSLEGSNQKRF</sequence>
<dbReference type="AlphaFoldDB" id="A0A081BU78"/>
<dbReference type="eggNOG" id="COG0524">
    <property type="taxonomic scope" value="Bacteria"/>
</dbReference>
<feature type="region of interest" description="Disordered" evidence="4">
    <location>
        <begin position="303"/>
        <end position="326"/>
    </location>
</feature>
<dbReference type="InterPro" id="IPR002173">
    <property type="entry name" value="Carboh/pur_kinase_PfkB_CS"/>
</dbReference>
<dbReference type="HOGENOM" id="CLU_027634_6_0_0"/>
<feature type="compositionally biased region" description="Polar residues" evidence="4">
    <location>
        <begin position="310"/>
        <end position="326"/>
    </location>
</feature>
<keyword evidence="3" id="KW-0418">Kinase</keyword>
<dbReference type="CDD" id="cd01166">
    <property type="entry name" value="KdgK"/>
    <property type="match status" value="1"/>
</dbReference>
<evidence type="ECO:0000259" key="5">
    <source>
        <dbReference type="Pfam" id="PF00294"/>
    </source>
</evidence>
<proteinExistence type="inferred from homology"/>
<evidence type="ECO:0000256" key="4">
    <source>
        <dbReference type="SAM" id="MobiDB-lite"/>
    </source>
</evidence>
<comment type="similarity">
    <text evidence="1">Belongs to the carbohydrate kinase PfkB family.</text>
</comment>
<name>A0A081BU78_VECG1</name>
<protein>
    <submittedName>
        <fullName evidence="6">PfkB domain protein</fullName>
    </submittedName>
</protein>
<dbReference type="InterPro" id="IPR011611">
    <property type="entry name" value="PfkB_dom"/>
</dbReference>
<dbReference type="GO" id="GO:0016301">
    <property type="term" value="F:kinase activity"/>
    <property type="evidence" value="ECO:0007669"/>
    <property type="project" value="UniProtKB-KW"/>
</dbReference>
<evidence type="ECO:0000313" key="6">
    <source>
        <dbReference type="EMBL" id="GAK55883.1"/>
    </source>
</evidence>
<evidence type="ECO:0000313" key="7">
    <source>
        <dbReference type="Proteomes" id="UP000030661"/>
    </source>
</evidence>
<feature type="domain" description="Carbohydrate kinase PfkB" evidence="5">
    <location>
        <begin position="34"/>
        <end position="303"/>
    </location>
</feature>
<evidence type="ECO:0000256" key="3">
    <source>
        <dbReference type="ARBA" id="ARBA00022777"/>
    </source>
</evidence>
<dbReference type="EMBL" id="DF820464">
    <property type="protein sequence ID" value="GAK55883.1"/>
    <property type="molecule type" value="Genomic_DNA"/>
</dbReference>
<accession>A0A081BU78</accession>
<dbReference type="PANTHER" id="PTHR43085:SF57">
    <property type="entry name" value="CARBOHYDRATE KINASE PFKB DOMAIN-CONTAINING PROTEIN"/>
    <property type="match status" value="1"/>
</dbReference>